<comment type="caution">
    <text evidence="2">The sequence shown here is derived from an EMBL/GenBank/DDBJ whole genome shotgun (WGS) entry which is preliminary data.</text>
</comment>
<feature type="region of interest" description="Disordered" evidence="1">
    <location>
        <begin position="52"/>
        <end position="85"/>
    </location>
</feature>
<proteinExistence type="predicted"/>
<evidence type="ECO:0000313" key="2">
    <source>
        <dbReference type="EMBL" id="PLW31305.1"/>
    </source>
</evidence>
<dbReference type="AlphaFoldDB" id="A0A2N5U0N5"/>
<gene>
    <name evidence="2" type="ORF">PCASD_13643</name>
</gene>
<accession>A0A2N5U0N5</accession>
<evidence type="ECO:0000256" key="1">
    <source>
        <dbReference type="SAM" id="MobiDB-lite"/>
    </source>
</evidence>
<sequence>MMTEKFNDVELFWPIGLELRKTSGDCRWSSFQEAEVKGQVFISEYKHKREKVHQVKQSKSEADGPRAVDNAMVNTGYSRREEVFS</sequence>
<protein>
    <submittedName>
        <fullName evidence="2">Uncharacterized protein</fullName>
    </submittedName>
</protein>
<reference evidence="2 3" key="1">
    <citation type="submission" date="2017-11" db="EMBL/GenBank/DDBJ databases">
        <title>De novo assembly and phasing of dikaryotic genomes from two isolates of Puccinia coronata f. sp. avenae, the causal agent of oat crown rust.</title>
        <authorList>
            <person name="Miller M.E."/>
            <person name="Zhang Y."/>
            <person name="Omidvar V."/>
            <person name="Sperschneider J."/>
            <person name="Schwessinger B."/>
            <person name="Raley C."/>
            <person name="Palmer J.M."/>
            <person name="Garnica D."/>
            <person name="Upadhyaya N."/>
            <person name="Rathjen J."/>
            <person name="Taylor J.M."/>
            <person name="Park R.F."/>
            <person name="Dodds P.N."/>
            <person name="Hirsch C.D."/>
            <person name="Kianian S.F."/>
            <person name="Figueroa M."/>
        </authorList>
    </citation>
    <scope>NUCLEOTIDE SEQUENCE [LARGE SCALE GENOMIC DNA]</scope>
    <source>
        <strain evidence="2">12SD80</strain>
    </source>
</reference>
<evidence type="ECO:0000313" key="3">
    <source>
        <dbReference type="Proteomes" id="UP000235392"/>
    </source>
</evidence>
<dbReference type="EMBL" id="PGCI01000272">
    <property type="protein sequence ID" value="PLW31305.1"/>
    <property type="molecule type" value="Genomic_DNA"/>
</dbReference>
<organism evidence="2 3">
    <name type="scientific">Puccinia coronata f. sp. avenae</name>
    <dbReference type="NCBI Taxonomy" id="200324"/>
    <lineage>
        <taxon>Eukaryota</taxon>
        <taxon>Fungi</taxon>
        <taxon>Dikarya</taxon>
        <taxon>Basidiomycota</taxon>
        <taxon>Pucciniomycotina</taxon>
        <taxon>Pucciniomycetes</taxon>
        <taxon>Pucciniales</taxon>
        <taxon>Pucciniaceae</taxon>
        <taxon>Puccinia</taxon>
    </lineage>
</organism>
<dbReference type="Proteomes" id="UP000235392">
    <property type="component" value="Unassembled WGS sequence"/>
</dbReference>
<name>A0A2N5U0N5_9BASI</name>